<gene>
    <name evidence="1" type="ORF">JCM16418_242</name>
</gene>
<sequence length="78" mass="8627">MIIASSQINTTDNDLYCNQCQKEAANVNLWWTDGVNDDGLGYCEVHVDCATCDQEILQKSAVGEVDNVEEAIEILESM</sequence>
<dbReference type="Proteomes" id="UP000019364">
    <property type="component" value="Unassembled WGS sequence"/>
</dbReference>
<dbReference type="RefSeq" id="WP_036645311.1">
    <property type="nucleotide sequence ID" value="NZ_BAVZ01000001.1"/>
</dbReference>
<protein>
    <submittedName>
        <fullName evidence="1">Uncharacterized protein</fullName>
    </submittedName>
</protein>
<keyword evidence="2" id="KW-1185">Reference proteome</keyword>
<accession>W7YNR1</accession>
<comment type="caution">
    <text evidence="1">The sequence shown here is derived from an EMBL/GenBank/DDBJ whole genome shotgun (WGS) entry which is preliminary data.</text>
</comment>
<dbReference type="STRING" id="1236976.JCM16418_242"/>
<evidence type="ECO:0000313" key="1">
    <source>
        <dbReference type="EMBL" id="GAF06291.1"/>
    </source>
</evidence>
<organism evidence="1 2">
    <name type="scientific">Paenibacillus pini JCM 16418</name>
    <dbReference type="NCBI Taxonomy" id="1236976"/>
    <lineage>
        <taxon>Bacteria</taxon>
        <taxon>Bacillati</taxon>
        <taxon>Bacillota</taxon>
        <taxon>Bacilli</taxon>
        <taxon>Bacillales</taxon>
        <taxon>Paenibacillaceae</taxon>
        <taxon>Paenibacillus</taxon>
    </lineage>
</organism>
<name>W7YNR1_9BACL</name>
<dbReference type="OrthoDB" id="2628424at2"/>
<proteinExistence type="predicted"/>
<evidence type="ECO:0000313" key="2">
    <source>
        <dbReference type="Proteomes" id="UP000019364"/>
    </source>
</evidence>
<dbReference type="AlphaFoldDB" id="W7YNR1"/>
<reference evidence="1 2" key="1">
    <citation type="journal article" date="2014" name="Genome Announc.">
        <title>Draft Genome Sequence of Paenibacillus pini JCM 16418T, Isolated from the Rhizosphere of Pine Tree.</title>
        <authorList>
            <person name="Yuki M."/>
            <person name="Oshima K."/>
            <person name="Suda W."/>
            <person name="Oshida Y."/>
            <person name="Kitamura K."/>
            <person name="Iida Y."/>
            <person name="Hattori M."/>
            <person name="Ohkuma M."/>
        </authorList>
    </citation>
    <scope>NUCLEOTIDE SEQUENCE [LARGE SCALE GENOMIC DNA]</scope>
    <source>
        <strain evidence="1 2">JCM 16418</strain>
    </source>
</reference>
<dbReference type="EMBL" id="BAVZ01000001">
    <property type="protein sequence ID" value="GAF06291.1"/>
    <property type="molecule type" value="Genomic_DNA"/>
</dbReference>